<comment type="caution">
    <text evidence="1">The sequence shown here is derived from an EMBL/GenBank/DDBJ whole genome shotgun (WGS) entry which is preliminary data.</text>
</comment>
<name>A0A951PS34_9CYAN</name>
<accession>A0A951PS34</accession>
<dbReference type="Proteomes" id="UP000753908">
    <property type="component" value="Unassembled WGS sequence"/>
</dbReference>
<organism evidence="1 2">
    <name type="scientific">Symplocastrum torsivum CPER-KK1</name>
    <dbReference type="NCBI Taxonomy" id="450513"/>
    <lineage>
        <taxon>Bacteria</taxon>
        <taxon>Bacillati</taxon>
        <taxon>Cyanobacteriota</taxon>
        <taxon>Cyanophyceae</taxon>
        <taxon>Oscillatoriophycideae</taxon>
        <taxon>Oscillatoriales</taxon>
        <taxon>Microcoleaceae</taxon>
        <taxon>Symplocastrum</taxon>
    </lineage>
</organism>
<reference evidence="1" key="2">
    <citation type="journal article" date="2022" name="Microbiol. Resour. Announc.">
        <title>Metagenome Sequencing to Explore Phylogenomics of Terrestrial Cyanobacteria.</title>
        <authorList>
            <person name="Ward R.D."/>
            <person name="Stajich J.E."/>
            <person name="Johansen J.R."/>
            <person name="Huntemann M."/>
            <person name="Clum A."/>
            <person name="Foster B."/>
            <person name="Foster B."/>
            <person name="Roux S."/>
            <person name="Palaniappan K."/>
            <person name="Varghese N."/>
            <person name="Mukherjee S."/>
            <person name="Reddy T.B.K."/>
            <person name="Daum C."/>
            <person name="Copeland A."/>
            <person name="Chen I.A."/>
            <person name="Ivanova N.N."/>
            <person name="Kyrpides N.C."/>
            <person name="Shapiro N."/>
            <person name="Eloe-Fadrosh E.A."/>
            <person name="Pietrasiak N."/>
        </authorList>
    </citation>
    <scope>NUCLEOTIDE SEQUENCE</scope>
    <source>
        <strain evidence="1">CPER-KK1</strain>
    </source>
</reference>
<sequence>MKPQLVKTNALSKKSFMSAPYQTVVYKRKLYYELYTGIGFNGKENFSISIALPVPIAGALMNSFRGEPIIMLIKNCFVKAVVVK</sequence>
<gene>
    <name evidence="1" type="ORF">KME25_25610</name>
</gene>
<evidence type="ECO:0000313" key="1">
    <source>
        <dbReference type="EMBL" id="MBW4547793.1"/>
    </source>
</evidence>
<dbReference type="AlphaFoldDB" id="A0A951PS34"/>
<evidence type="ECO:0000313" key="2">
    <source>
        <dbReference type="Proteomes" id="UP000753908"/>
    </source>
</evidence>
<reference evidence="1" key="1">
    <citation type="submission" date="2021-05" db="EMBL/GenBank/DDBJ databases">
        <authorList>
            <person name="Pietrasiak N."/>
            <person name="Ward R."/>
            <person name="Stajich J.E."/>
            <person name="Kurbessoian T."/>
        </authorList>
    </citation>
    <scope>NUCLEOTIDE SEQUENCE</scope>
    <source>
        <strain evidence="1">CPER-KK1</strain>
    </source>
</reference>
<dbReference type="EMBL" id="JAHHIF010000048">
    <property type="protein sequence ID" value="MBW4547793.1"/>
    <property type="molecule type" value="Genomic_DNA"/>
</dbReference>
<protein>
    <submittedName>
        <fullName evidence="1">Uncharacterized protein</fullName>
    </submittedName>
</protein>
<proteinExistence type="predicted"/>